<accession>A0A9P0QIE7</accession>
<evidence type="ECO:0000313" key="1">
    <source>
        <dbReference type="EMBL" id="CAH2020872.1"/>
    </source>
</evidence>
<gene>
    <name evidence="1" type="ORF">ACAOBT_LOCUS38147</name>
</gene>
<dbReference type="EMBL" id="CAKOFQ010011594">
    <property type="protein sequence ID" value="CAH2020872.1"/>
    <property type="molecule type" value="Genomic_DNA"/>
</dbReference>
<comment type="caution">
    <text evidence="1">The sequence shown here is derived from an EMBL/GenBank/DDBJ whole genome shotgun (WGS) entry which is preliminary data.</text>
</comment>
<organism evidence="1 2">
    <name type="scientific">Acanthoscelides obtectus</name>
    <name type="common">Bean weevil</name>
    <name type="synonym">Bruchus obtectus</name>
    <dbReference type="NCBI Taxonomy" id="200917"/>
    <lineage>
        <taxon>Eukaryota</taxon>
        <taxon>Metazoa</taxon>
        <taxon>Ecdysozoa</taxon>
        <taxon>Arthropoda</taxon>
        <taxon>Hexapoda</taxon>
        <taxon>Insecta</taxon>
        <taxon>Pterygota</taxon>
        <taxon>Neoptera</taxon>
        <taxon>Endopterygota</taxon>
        <taxon>Coleoptera</taxon>
        <taxon>Polyphaga</taxon>
        <taxon>Cucujiformia</taxon>
        <taxon>Chrysomeloidea</taxon>
        <taxon>Chrysomelidae</taxon>
        <taxon>Bruchinae</taxon>
        <taxon>Bruchini</taxon>
        <taxon>Acanthoscelides</taxon>
    </lineage>
</organism>
<dbReference type="OrthoDB" id="2430314at2759"/>
<dbReference type="Proteomes" id="UP001152888">
    <property type="component" value="Unassembled WGS sequence"/>
</dbReference>
<reference evidence="1" key="1">
    <citation type="submission" date="2022-03" db="EMBL/GenBank/DDBJ databases">
        <authorList>
            <person name="Sayadi A."/>
        </authorList>
    </citation>
    <scope>NUCLEOTIDE SEQUENCE</scope>
</reference>
<name>A0A9P0QIE7_ACAOB</name>
<evidence type="ECO:0000313" key="2">
    <source>
        <dbReference type="Proteomes" id="UP001152888"/>
    </source>
</evidence>
<proteinExistence type="predicted"/>
<evidence type="ECO:0008006" key="3">
    <source>
        <dbReference type="Google" id="ProtNLM"/>
    </source>
</evidence>
<dbReference type="AlphaFoldDB" id="A0A9P0QIE7"/>
<sequence>MDISEEITDDEDFLELINIVYVPRNHALTPDDMVFVTLRYLATGSFLQVIGDVQGTASRVVVKVMKSLAVHFRELIKMPENGEKRTVIRQEFVNIARFPRCIGALDCTHYKIKSPGGANPENYRKRFLFL</sequence>
<protein>
    <recommendedName>
        <fullName evidence="3">Nuclease HARBI1</fullName>
    </recommendedName>
</protein>
<keyword evidence="2" id="KW-1185">Reference proteome</keyword>